<accession>A0AAD5TXD8</accession>
<evidence type="ECO:0000256" key="12">
    <source>
        <dbReference type="ARBA" id="ARBA00049220"/>
    </source>
</evidence>
<dbReference type="InterPro" id="IPR027477">
    <property type="entry name" value="Succ_DH/fumarate_Rdtase_cat_sf"/>
</dbReference>
<dbReference type="SUPFAM" id="SSF56425">
    <property type="entry name" value="Succinate dehydrogenase/fumarate reductase flavoprotein, catalytic domain"/>
    <property type="match status" value="1"/>
</dbReference>
<feature type="modified residue" description="Tele-8alpha-FAD histidine" evidence="16">
    <location>
        <position position="22"/>
    </location>
</feature>
<comment type="cofactor">
    <cofactor evidence="15">
        <name>FAD</name>
        <dbReference type="ChEBI" id="CHEBI:57692"/>
    </cofactor>
    <text evidence="15">Flavinylated by SdhE, about 5% flavinylation occurs in the absence of SdhE.</text>
</comment>
<feature type="binding site" evidence="15">
    <location>
        <position position="363"/>
    </location>
    <ligand>
        <name>FAD</name>
        <dbReference type="ChEBI" id="CHEBI:57692"/>
    </ligand>
</feature>
<evidence type="ECO:0000256" key="3">
    <source>
        <dbReference type="ARBA" id="ARBA00022448"/>
    </source>
</evidence>
<dbReference type="Pfam" id="PF00890">
    <property type="entry name" value="FAD_binding_2"/>
    <property type="match status" value="1"/>
</dbReference>
<evidence type="ECO:0000256" key="16">
    <source>
        <dbReference type="PIRSR" id="PIRSR611281-4"/>
    </source>
</evidence>
<name>A0AAD5TXD8_9FUNG</name>
<evidence type="ECO:0000256" key="1">
    <source>
        <dbReference type="ARBA" id="ARBA00004443"/>
    </source>
</evidence>
<dbReference type="Gene3D" id="1.20.58.100">
    <property type="entry name" value="Fumarate reductase/succinate dehydrogenase flavoprotein-like, C-terminal domain"/>
    <property type="match status" value="1"/>
</dbReference>
<keyword evidence="8 17" id="KW-0249">Electron transport</keyword>
<sequence>MGLAEAGFNTACITKLFPTRSHTVAAQGGINAALGNMSEDDWRWHMYDTVKGSDWLGDQDAIHYMCREAPRAVRELEHYGCPFSRTEDGKIYQRAFGGQSLNYGKGGQAKRCAAVADRTGHSILHTLYGASLQFNASYFIEYFALDLIMDNGECRGVMALNMEDGTIHRFRAHKTVLATGGYGRAYFSCTSAHTCTGDGNAMATRAGLPLQDLEFVQFHPTGIYGSGCLITEGSRGEGGYLLNSEGERFMKRYAPSAVDLASRDVVSRSMTIEINEGRGVGPKKDHIYLQLSHLPAEVLKLRLPGISETAAIFAGVDVTKEPIPVLPTVHYNMGGIPTKYTGEVIDYKNGVDSVVPGLYAAGEAACASVHGANRLGANSLLDIVVFGRACALDIKSKLTPGAPHKELPADAGLATIENLDKCRYAKGANKTADVRAKMQAVMQKHAAVFRTEETLVAGVEKIDEIAKLIDDLHVTDNSLIWNSDLLETLELQNLMTNAQQTMHSAQARKESRGAHAREDFKDRNDEEWMKHTLSYESNKKVKLIYRPNIKETLDANECAPVPPAKRVY</sequence>
<dbReference type="GO" id="GO:0009055">
    <property type="term" value="F:electron transfer activity"/>
    <property type="evidence" value="ECO:0007669"/>
    <property type="project" value="TreeGrafter"/>
</dbReference>
<dbReference type="FunFam" id="3.90.700.10:FF:000001">
    <property type="entry name" value="Mitochondrial succinate dehydrogenase flavoprotein subunit"/>
    <property type="match status" value="1"/>
</dbReference>
<comment type="subcellular location">
    <subcellularLocation>
        <location evidence="1 17">Mitochondrion inner membrane</location>
        <topology evidence="1 17">Peripheral membrane protein</topology>
        <orientation evidence="1 17">Matrix side</orientation>
    </subcellularLocation>
</comment>
<feature type="compositionally biased region" description="Basic and acidic residues" evidence="18">
    <location>
        <begin position="507"/>
        <end position="523"/>
    </location>
</feature>
<evidence type="ECO:0000256" key="13">
    <source>
        <dbReference type="PIRSR" id="PIRSR000171-1"/>
    </source>
</evidence>
<evidence type="ECO:0000256" key="7">
    <source>
        <dbReference type="ARBA" id="ARBA00022827"/>
    </source>
</evidence>
<dbReference type="PIRSF" id="PIRSF000171">
    <property type="entry name" value="SDHA_APRA_LASPO"/>
    <property type="match status" value="1"/>
</dbReference>
<dbReference type="FunFam" id="4.10.80.40:FF:000002">
    <property type="entry name" value="Succinate dehydrogenase [ubiquinone] flavoprotein subunit, mitochondrial"/>
    <property type="match status" value="1"/>
</dbReference>
<dbReference type="GO" id="GO:0006099">
    <property type="term" value="P:tricarboxylic acid cycle"/>
    <property type="evidence" value="ECO:0007669"/>
    <property type="project" value="UniProtKB-KW"/>
</dbReference>
<keyword evidence="11 17" id="KW-0472">Membrane</keyword>
<dbReference type="Gene3D" id="4.10.80.40">
    <property type="entry name" value="succinate dehydrogenase protein domain"/>
    <property type="match status" value="1"/>
</dbReference>
<dbReference type="Gene3D" id="3.50.50.60">
    <property type="entry name" value="FAD/NAD(P)-binding domain"/>
    <property type="match status" value="1"/>
</dbReference>
<dbReference type="AlphaFoldDB" id="A0AAD5TXD8"/>
<dbReference type="InterPro" id="IPR003952">
    <property type="entry name" value="FRD_SDH_FAD_BS"/>
</dbReference>
<feature type="binding site" evidence="15">
    <location>
        <begin position="379"/>
        <end position="380"/>
    </location>
    <ligand>
        <name>FAD</name>
        <dbReference type="ChEBI" id="CHEBI:57692"/>
    </ligand>
</feature>
<dbReference type="PROSITE" id="PS00504">
    <property type="entry name" value="FRD_SDH_FAD_BINDING"/>
    <property type="match status" value="1"/>
</dbReference>
<dbReference type="NCBIfam" id="TIGR01812">
    <property type="entry name" value="sdhA_frdA_Gneg"/>
    <property type="match status" value="1"/>
</dbReference>
<keyword evidence="10" id="KW-0496">Mitochondrion</keyword>
<dbReference type="NCBIfam" id="TIGR01816">
    <property type="entry name" value="sdhA_forward"/>
    <property type="match status" value="1"/>
</dbReference>
<feature type="binding site" evidence="14">
    <location>
        <position position="231"/>
    </location>
    <ligand>
        <name>substrate</name>
    </ligand>
</feature>
<evidence type="ECO:0000313" key="21">
    <source>
        <dbReference type="EMBL" id="KAJ3213620.1"/>
    </source>
</evidence>
<dbReference type="InterPro" id="IPR037099">
    <property type="entry name" value="Fum_R/Succ_DH_flav-like_C_sf"/>
</dbReference>
<evidence type="ECO:0000259" key="19">
    <source>
        <dbReference type="Pfam" id="PF00890"/>
    </source>
</evidence>
<comment type="catalytic activity">
    <reaction evidence="12 17">
        <text>a quinone + succinate = fumarate + a quinol</text>
        <dbReference type="Rhea" id="RHEA:40523"/>
        <dbReference type="ChEBI" id="CHEBI:24646"/>
        <dbReference type="ChEBI" id="CHEBI:29806"/>
        <dbReference type="ChEBI" id="CHEBI:30031"/>
        <dbReference type="ChEBI" id="CHEBI:132124"/>
        <dbReference type="EC" id="1.3.5.1"/>
    </reaction>
</comment>
<dbReference type="InterPro" id="IPR003953">
    <property type="entry name" value="FAD-dep_OxRdtase_2_FAD-bd"/>
</dbReference>
<evidence type="ECO:0000259" key="20">
    <source>
        <dbReference type="Pfam" id="PF02910"/>
    </source>
</evidence>
<dbReference type="PANTHER" id="PTHR11632">
    <property type="entry name" value="SUCCINATE DEHYDROGENASE 2 FLAVOPROTEIN SUBUNIT"/>
    <property type="match status" value="1"/>
</dbReference>
<evidence type="ECO:0000256" key="10">
    <source>
        <dbReference type="ARBA" id="ARBA00023128"/>
    </source>
</evidence>
<feature type="binding site" evidence="14">
    <location>
        <position position="219"/>
    </location>
    <ligand>
        <name>substrate</name>
    </ligand>
</feature>
<evidence type="ECO:0000256" key="15">
    <source>
        <dbReference type="PIRSR" id="PIRSR611281-3"/>
    </source>
</evidence>
<evidence type="ECO:0000256" key="17">
    <source>
        <dbReference type="RuleBase" id="RU362051"/>
    </source>
</evidence>
<keyword evidence="6" id="KW-0999">Mitochondrion inner membrane</keyword>
<keyword evidence="17" id="KW-0809">Transit peptide</keyword>
<evidence type="ECO:0000256" key="8">
    <source>
        <dbReference type="ARBA" id="ARBA00022982"/>
    </source>
</evidence>
<dbReference type="InterPro" id="IPR036188">
    <property type="entry name" value="FAD/NAD-bd_sf"/>
</dbReference>
<keyword evidence="3 17" id="KW-0813">Transport</keyword>
<evidence type="ECO:0000256" key="4">
    <source>
        <dbReference type="ARBA" id="ARBA00022532"/>
    </source>
</evidence>
<feature type="binding site" evidence="15">
    <location>
        <begin position="14"/>
        <end position="29"/>
    </location>
    <ligand>
        <name>FAD</name>
        <dbReference type="ChEBI" id="CHEBI:57692"/>
    </ligand>
</feature>
<keyword evidence="4 17" id="KW-0816">Tricarboxylic acid cycle</keyword>
<evidence type="ECO:0000256" key="5">
    <source>
        <dbReference type="ARBA" id="ARBA00022630"/>
    </source>
</evidence>
<dbReference type="Pfam" id="PF02910">
    <property type="entry name" value="Succ_DH_flav_C"/>
    <property type="match status" value="1"/>
</dbReference>
<evidence type="ECO:0000256" key="11">
    <source>
        <dbReference type="ARBA" id="ARBA00023136"/>
    </source>
</evidence>
<evidence type="ECO:0000256" key="6">
    <source>
        <dbReference type="ARBA" id="ARBA00022792"/>
    </source>
</evidence>
<feature type="binding site" evidence="14">
    <location>
        <position position="330"/>
    </location>
    <ligand>
        <name>substrate</name>
    </ligand>
</feature>
<dbReference type="InterPro" id="IPR015939">
    <property type="entry name" value="Fum_Rdtase/Succ_DH_flav-like_C"/>
</dbReference>
<evidence type="ECO:0000256" key="18">
    <source>
        <dbReference type="SAM" id="MobiDB-lite"/>
    </source>
</evidence>
<dbReference type="EC" id="1.3.5.1" evidence="17"/>
<comment type="caution">
    <text evidence="21">The sequence shown here is derived from an EMBL/GenBank/DDBJ whole genome shotgun (WGS) entry which is preliminary data.</text>
</comment>
<dbReference type="InterPro" id="IPR011281">
    <property type="entry name" value="Succ_DH_flav_su_fwd"/>
</dbReference>
<evidence type="ECO:0000256" key="2">
    <source>
        <dbReference type="ARBA" id="ARBA00008040"/>
    </source>
</evidence>
<comment type="pathway">
    <text evidence="17">Carbohydrate metabolism; tricarboxylic acid cycle; fumarate from succinate (eukaryal route): step 1/1.</text>
</comment>
<comment type="similarity">
    <text evidence="2 17">Belongs to the FAD-dependent oxidoreductase 2 family. FRD/SDH subfamily.</text>
</comment>
<evidence type="ECO:0000256" key="14">
    <source>
        <dbReference type="PIRSR" id="PIRSR611281-2"/>
    </source>
</evidence>
<dbReference type="SUPFAM" id="SSF46977">
    <property type="entry name" value="Succinate dehydrogenase/fumarate reductase flavoprotein C-terminal domain"/>
    <property type="match status" value="1"/>
</dbReference>
<keyword evidence="9 17" id="KW-0560">Oxidoreductase</keyword>
<organism evidence="21 22">
    <name type="scientific">Clydaea vesicula</name>
    <dbReference type="NCBI Taxonomy" id="447962"/>
    <lineage>
        <taxon>Eukaryota</taxon>
        <taxon>Fungi</taxon>
        <taxon>Fungi incertae sedis</taxon>
        <taxon>Chytridiomycota</taxon>
        <taxon>Chytridiomycota incertae sedis</taxon>
        <taxon>Chytridiomycetes</taxon>
        <taxon>Lobulomycetales</taxon>
        <taxon>Lobulomycetaceae</taxon>
        <taxon>Clydaea</taxon>
    </lineage>
</organism>
<feature type="domain" description="FAD-dependent oxidoreductase 2 FAD-binding" evidence="19">
    <location>
        <begin position="3"/>
        <end position="380"/>
    </location>
</feature>
<dbReference type="EMBL" id="JADGJW010000693">
    <property type="protein sequence ID" value="KAJ3213620.1"/>
    <property type="molecule type" value="Genomic_DNA"/>
</dbReference>
<dbReference type="Gene3D" id="3.90.700.10">
    <property type="entry name" value="Succinate dehydrogenase/fumarate reductase flavoprotein, catalytic domain"/>
    <property type="match status" value="1"/>
</dbReference>
<dbReference type="PANTHER" id="PTHR11632:SF51">
    <property type="entry name" value="SUCCINATE DEHYDROGENASE [UBIQUINONE] FLAVOPROTEIN SUBUNIT, MITOCHONDRIAL"/>
    <property type="match status" value="1"/>
</dbReference>
<keyword evidence="7 15" id="KW-0274">FAD</keyword>
<dbReference type="FunFam" id="1.20.58.100:FF:000001">
    <property type="entry name" value="Succinate dehydrogenase flavoprotein subunit (SdhA)"/>
    <property type="match status" value="1"/>
</dbReference>
<dbReference type="InterPro" id="IPR014006">
    <property type="entry name" value="Succ_Dhase_FrdA_Gneg"/>
</dbReference>
<dbReference type="GO" id="GO:0050660">
    <property type="term" value="F:flavin adenine dinucleotide binding"/>
    <property type="evidence" value="ECO:0007669"/>
    <property type="project" value="InterPro"/>
</dbReference>
<feature type="binding site" evidence="14">
    <location>
        <position position="374"/>
    </location>
    <ligand>
        <name>substrate</name>
    </ligand>
</feature>
<reference evidence="21" key="1">
    <citation type="submission" date="2020-05" db="EMBL/GenBank/DDBJ databases">
        <title>Phylogenomic resolution of chytrid fungi.</title>
        <authorList>
            <person name="Stajich J.E."/>
            <person name="Amses K."/>
            <person name="Simmons R."/>
            <person name="Seto K."/>
            <person name="Myers J."/>
            <person name="Bonds A."/>
            <person name="Quandt C.A."/>
            <person name="Barry K."/>
            <person name="Liu P."/>
            <person name="Grigoriev I."/>
            <person name="Longcore J.E."/>
            <person name="James T.Y."/>
        </authorList>
    </citation>
    <scope>NUCLEOTIDE SEQUENCE</scope>
    <source>
        <strain evidence="21">JEL0476</strain>
    </source>
</reference>
<dbReference type="FunFam" id="3.50.50.60:FF:001062">
    <property type="entry name" value="Succinate dehydrogenase complex, subunit A, flavoprotein (Fp)"/>
    <property type="match status" value="1"/>
</dbReference>
<feature type="binding site" evidence="15">
    <location>
        <position position="198"/>
    </location>
    <ligand>
        <name>FAD</name>
        <dbReference type="ChEBI" id="CHEBI:57692"/>
    </ligand>
</feature>
<comment type="function">
    <text evidence="17">Flavoprotein (FP) subunit of succinate dehydrogenase (SDH) that is involved in complex II of the mitochondrial electron transport chain and is responsible for transferring electrons from succinate to ubiquinone (coenzyme Q).</text>
</comment>
<protein>
    <recommendedName>
        <fullName evidence="17">Succinate dehydrogenase [ubiquinone] flavoprotein subunit, mitochondrial</fullName>
        <ecNumber evidence="17">1.3.5.1</ecNumber>
    </recommendedName>
</protein>
<keyword evidence="22" id="KW-1185">Reference proteome</keyword>
<dbReference type="GO" id="GO:0008177">
    <property type="term" value="F:succinate dehydrogenase (quinone) activity"/>
    <property type="evidence" value="ECO:0007669"/>
    <property type="project" value="UniProtKB-EC"/>
</dbReference>
<feature type="active site" description="Proton acceptor" evidence="13">
    <location>
        <position position="263"/>
    </location>
</feature>
<dbReference type="InterPro" id="IPR030664">
    <property type="entry name" value="SdhA/FrdA/AprA"/>
</dbReference>
<gene>
    <name evidence="21" type="primary">SDH1</name>
    <name evidence="21" type="ORF">HK099_007269</name>
</gene>
<evidence type="ECO:0000313" key="22">
    <source>
        <dbReference type="Proteomes" id="UP001211065"/>
    </source>
</evidence>
<evidence type="ECO:0000256" key="9">
    <source>
        <dbReference type="ARBA" id="ARBA00023002"/>
    </source>
</evidence>
<feature type="domain" description="Fumarate reductase/succinate dehydrogenase flavoprotein-like C-terminal" evidence="20">
    <location>
        <begin position="435"/>
        <end position="568"/>
    </location>
</feature>
<dbReference type="GO" id="GO:0005743">
    <property type="term" value="C:mitochondrial inner membrane"/>
    <property type="evidence" value="ECO:0007669"/>
    <property type="project" value="UniProtKB-SubCell"/>
</dbReference>
<dbReference type="SUPFAM" id="SSF51905">
    <property type="entry name" value="FAD/NAD(P)-binding domain"/>
    <property type="match status" value="1"/>
</dbReference>
<dbReference type="Proteomes" id="UP001211065">
    <property type="component" value="Unassembled WGS sequence"/>
</dbReference>
<feature type="region of interest" description="Disordered" evidence="18">
    <location>
        <begin position="502"/>
        <end position="523"/>
    </location>
</feature>
<proteinExistence type="inferred from homology"/>
<keyword evidence="5 15" id="KW-0285">Flavoprotein</keyword>
<dbReference type="GO" id="GO:0006121">
    <property type="term" value="P:mitochondrial electron transport, succinate to ubiquinone"/>
    <property type="evidence" value="ECO:0007669"/>
    <property type="project" value="TreeGrafter"/>
</dbReference>